<keyword evidence="2" id="KW-1185">Reference proteome</keyword>
<evidence type="ECO:0000313" key="2">
    <source>
        <dbReference type="Proteomes" id="UP001501353"/>
    </source>
</evidence>
<reference evidence="2" key="1">
    <citation type="journal article" date="2019" name="Int. J. Syst. Evol. Microbiol.">
        <title>The Global Catalogue of Microorganisms (GCM) 10K type strain sequencing project: providing services to taxonomists for standard genome sequencing and annotation.</title>
        <authorList>
            <consortium name="The Broad Institute Genomics Platform"/>
            <consortium name="The Broad Institute Genome Sequencing Center for Infectious Disease"/>
            <person name="Wu L."/>
            <person name="Ma J."/>
        </authorList>
    </citation>
    <scope>NUCLEOTIDE SEQUENCE [LARGE SCALE GENOMIC DNA]</scope>
    <source>
        <strain evidence="2">JCM 16673</strain>
    </source>
</reference>
<gene>
    <name evidence="1" type="ORF">GCM10022212_32350</name>
</gene>
<dbReference type="EMBL" id="BAAAZE010000013">
    <property type="protein sequence ID" value="GAA4031316.1"/>
    <property type="molecule type" value="Genomic_DNA"/>
</dbReference>
<evidence type="ECO:0008006" key="3">
    <source>
        <dbReference type="Google" id="ProtNLM"/>
    </source>
</evidence>
<name>A0ABP7TU65_9BURK</name>
<comment type="caution">
    <text evidence="1">The sequence shown here is derived from an EMBL/GenBank/DDBJ whole genome shotgun (WGS) entry which is preliminary data.</text>
</comment>
<sequence>MLIAGAVLLHLSVAALVIVPLPVTTRQGLEAPLLQVSLVSGQADLQEPLQHAVAGSVSPQQRSTPAISDVSLPADVATDSAAADPGTDPVYLPSVMMERRPTPVSAPDLQRIGVKPVSGLPIRLRIYVAPSGQVSRVEQLDVSELDTEFALSVATMFQETLFLPGRLDGVDRYSYLDVELLAE</sequence>
<organism evidence="1 2">
    <name type="scientific">Actimicrobium antarcticum</name>
    <dbReference type="NCBI Taxonomy" id="1051899"/>
    <lineage>
        <taxon>Bacteria</taxon>
        <taxon>Pseudomonadati</taxon>
        <taxon>Pseudomonadota</taxon>
        <taxon>Betaproteobacteria</taxon>
        <taxon>Burkholderiales</taxon>
        <taxon>Oxalobacteraceae</taxon>
        <taxon>Actimicrobium</taxon>
    </lineage>
</organism>
<proteinExistence type="predicted"/>
<dbReference type="Proteomes" id="UP001501353">
    <property type="component" value="Unassembled WGS sequence"/>
</dbReference>
<protein>
    <recommendedName>
        <fullName evidence="3">TonB C-terminal domain-containing protein</fullName>
    </recommendedName>
</protein>
<accession>A0ABP7TU65</accession>
<evidence type="ECO:0000313" key="1">
    <source>
        <dbReference type="EMBL" id="GAA4031316.1"/>
    </source>
</evidence>